<feature type="domain" description="BROMI C-terminal Rab TBC-like" evidence="2">
    <location>
        <begin position="681"/>
        <end position="1143"/>
    </location>
</feature>
<keyword evidence="4" id="KW-1185">Reference proteome</keyword>
<feature type="domain" description="BROMI middle region" evidence="1">
    <location>
        <begin position="4"/>
        <end position="227"/>
    </location>
</feature>
<organism evidence="3 4">
    <name type="scientific">Schistosoma mekongi</name>
    <name type="common">Parasitic worm</name>
    <dbReference type="NCBI Taxonomy" id="38744"/>
    <lineage>
        <taxon>Eukaryota</taxon>
        <taxon>Metazoa</taxon>
        <taxon>Spiralia</taxon>
        <taxon>Lophotrochozoa</taxon>
        <taxon>Platyhelminthes</taxon>
        <taxon>Trematoda</taxon>
        <taxon>Digenea</taxon>
        <taxon>Strigeidida</taxon>
        <taxon>Schistosomatoidea</taxon>
        <taxon>Schistosomatidae</taxon>
        <taxon>Schistosoma</taxon>
    </lineage>
</organism>
<dbReference type="Proteomes" id="UP001292079">
    <property type="component" value="Unassembled WGS sequence"/>
</dbReference>
<gene>
    <name evidence="3" type="ORF">MN116_008197</name>
</gene>
<proteinExistence type="predicted"/>
<reference evidence="3" key="2">
    <citation type="journal article" date="2023" name="Infect Dis Poverty">
        <title>Chromosome-scale genome of the human blood fluke Schistosoma mekongi and its implications for public health.</title>
        <authorList>
            <person name="Zhou M."/>
            <person name="Xu L."/>
            <person name="Xu D."/>
            <person name="Chen W."/>
            <person name="Khan J."/>
            <person name="Hu Y."/>
            <person name="Huang H."/>
            <person name="Wei H."/>
            <person name="Zhang Y."/>
            <person name="Chusongsang P."/>
            <person name="Tanasarnprasert K."/>
            <person name="Hu X."/>
            <person name="Limpanont Y."/>
            <person name="Lv Z."/>
        </authorList>
    </citation>
    <scope>NUCLEOTIDE SEQUENCE</scope>
    <source>
        <strain evidence="3">LV_2022a</strain>
    </source>
</reference>
<dbReference type="Pfam" id="PF14961">
    <property type="entry name" value="BROMI"/>
    <property type="match status" value="2"/>
</dbReference>
<protein>
    <recommendedName>
        <fullName evidence="5">Protein broad-minded</fullName>
    </recommendedName>
</protein>
<accession>A0AAE1Z611</accession>
<dbReference type="EMBL" id="JALJAT010000007">
    <property type="protein sequence ID" value="KAK4468018.1"/>
    <property type="molecule type" value="Genomic_DNA"/>
</dbReference>
<dbReference type="Gene3D" id="1.10.472.80">
    <property type="entry name" value="Ypt/Rab-GAP domain of gyp1p, domain 3"/>
    <property type="match status" value="1"/>
</dbReference>
<evidence type="ECO:0000313" key="4">
    <source>
        <dbReference type="Proteomes" id="UP001292079"/>
    </source>
</evidence>
<feature type="non-terminal residue" evidence="3">
    <location>
        <position position="1146"/>
    </location>
</feature>
<evidence type="ECO:0008006" key="5">
    <source>
        <dbReference type="Google" id="ProtNLM"/>
    </source>
</evidence>
<name>A0AAE1Z611_SCHME</name>
<evidence type="ECO:0000259" key="2">
    <source>
        <dbReference type="Pfam" id="PF23440"/>
    </source>
</evidence>
<dbReference type="InterPro" id="IPR055392">
    <property type="entry name" value="BROMI_C"/>
</dbReference>
<dbReference type="InterPro" id="IPR032735">
    <property type="entry name" value="BROMI_M"/>
</dbReference>
<dbReference type="AlphaFoldDB" id="A0AAE1Z611"/>
<reference evidence="3" key="1">
    <citation type="submission" date="2022-04" db="EMBL/GenBank/DDBJ databases">
        <authorList>
            <person name="Xu L."/>
            <person name="Lv Z."/>
        </authorList>
    </citation>
    <scope>NUCLEOTIDE SEQUENCE</scope>
    <source>
        <strain evidence="3">LV_2022a</strain>
    </source>
</reference>
<feature type="domain" description="BROMI middle region" evidence="1">
    <location>
        <begin position="481"/>
        <end position="660"/>
    </location>
</feature>
<evidence type="ECO:0000259" key="1">
    <source>
        <dbReference type="Pfam" id="PF14961"/>
    </source>
</evidence>
<comment type="caution">
    <text evidence="3">The sequence shown here is derived from an EMBL/GenBank/DDBJ whole genome shotgun (WGS) entry which is preliminary data.</text>
</comment>
<sequence length="1146" mass="135544">SLSLRYISKGLSTTPPNIRETYSLLIEYLQLQFTQNAHQYPLLIDGIDFQQNRNKRVLRACYLMNRFHQTIPFYWIRYSEQFVNEIIGKCLNILSIGCEHYTNEHQHHHLRVTPFHLFSLIDCDAKWFIQSTHGAYCCNALIIQLKKNYQLFEFTVFMCLIYMNNKADRNVYYSSKRRNLLDNKNDAYYYTYEELMYTSFLQSIQLVCRVICFSNGRNLFPIKMKQHSIIKWIDGQHPFTVIKCCLTRLTLYETVCQNCLIKENLLNNRNLLNVNIVHHHHHHHHQQPQQLQLEQHQSTNSMTTTIIEEDDYVNLINSKEDTLSFISLLIKYLVEFFSNKDEMNLELLQMHKLDTFIEILYNILSHRTGQIILQNTLSEPLHLITRLLDFTMKLLCQSIETQSISTSIISEYYRLLLNVLIKLIHCGQFITRRTISLHFDDMHHFNDVLIHIWYKIIETKLVSKISCYLLYTIQEKFLIDLQNCLIYAVGSPVGVELFTRSNLLRHCTEYLQKFLIKKCNISFSRPHTFGYLISQLALNKSSLLSLSESGIIQLLVKYAWDAIEYFDSTGDINLTGNSTTMNTYNPPIWSIDPIDKIAYKPFVNLVRVTTSYECIEHLLNSVDLLTNKEHYDPRLDVPTNLSEFIDRIILVNSSTVKLHSLYNPEQCQLFGLRLLSCIISCLNSLVWFEAYFNLTDYLLNCQNINEYHLSDNVSIMYDALTIERNYLLMKISFIGGSNERELPPRLLCQHTKRIYPYKMIQSKLDDSNYSTMLKDATHNVDKCNQYPCTNWYVELFPSSIKSQLITHLLPETLINQEITSLKTAKDWIYQCQSSLRNANTIVKQEEFHQEVNYSLVSDIFDQCLMALNYINETNSNHHLLVKVNNDDVSTFTLSKMDEIAIDWTIRYGLRNGSLPSINNMNKATYTEQYTFYSEQLHKLMCTIRVYFQMITKLSCYQEVTDEPFDWFVATIFLVYQGDYERAWNFLFKYSTFPHSVYLWLNRCKHQFNNQNLFYVKSCQYFENLLALECSNVYNLFVMAEITPVQIYSRWINQCYWNYFDWINIVNYLLVCLLNPIQFQLYTNLCILKHLSPALLYSTNEQSTSQLQQTEQLIVFLQEEPIRGFDFVNYLPYMYDLDKKYTELLQL</sequence>
<dbReference type="Pfam" id="PF23440">
    <property type="entry name" value="BROMI_C"/>
    <property type="match status" value="1"/>
</dbReference>
<evidence type="ECO:0000313" key="3">
    <source>
        <dbReference type="EMBL" id="KAK4468018.1"/>
    </source>
</evidence>